<accession>A0A6C0AXE2</accession>
<sequence>MSNKYEYWYDPNHSGALRVIDHKNRIIYGSDPNEKKWTVYFEKINSNQLKVDFTSKKTYTRRDKIIYATYVNRKQHLVWSVNKDSNEFENVWQRIRVPLENVLTQL</sequence>
<dbReference type="AlphaFoldDB" id="A0A6C0AXE2"/>
<organism evidence="1">
    <name type="scientific">viral metagenome</name>
    <dbReference type="NCBI Taxonomy" id="1070528"/>
    <lineage>
        <taxon>unclassified sequences</taxon>
        <taxon>metagenomes</taxon>
        <taxon>organismal metagenomes</taxon>
    </lineage>
</organism>
<proteinExistence type="predicted"/>
<name>A0A6C0AXE2_9ZZZZ</name>
<protein>
    <submittedName>
        <fullName evidence="1">Uncharacterized protein</fullName>
    </submittedName>
</protein>
<evidence type="ECO:0000313" key="1">
    <source>
        <dbReference type="EMBL" id="QHS84020.1"/>
    </source>
</evidence>
<reference evidence="1" key="1">
    <citation type="journal article" date="2020" name="Nature">
        <title>Giant virus diversity and host interactions through global metagenomics.</title>
        <authorList>
            <person name="Schulz F."/>
            <person name="Roux S."/>
            <person name="Paez-Espino D."/>
            <person name="Jungbluth S."/>
            <person name="Walsh D.A."/>
            <person name="Denef V.J."/>
            <person name="McMahon K.D."/>
            <person name="Konstantinidis K.T."/>
            <person name="Eloe-Fadrosh E.A."/>
            <person name="Kyrpides N.C."/>
            <person name="Woyke T."/>
        </authorList>
    </citation>
    <scope>NUCLEOTIDE SEQUENCE</scope>
    <source>
        <strain evidence="1">GVMAG-S-ERX555965-48</strain>
    </source>
</reference>
<dbReference type="EMBL" id="MN738771">
    <property type="protein sequence ID" value="QHS84020.1"/>
    <property type="molecule type" value="Genomic_DNA"/>
</dbReference>